<dbReference type="SUPFAM" id="SSF52151">
    <property type="entry name" value="FabD/lysophospholipase-like"/>
    <property type="match status" value="1"/>
</dbReference>
<reference evidence="8" key="1">
    <citation type="submission" date="2023-03" db="EMBL/GenBank/DDBJ databases">
        <title>Actinorhabdospora filicis NBRC 111898.</title>
        <authorList>
            <person name="Ichikawa N."/>
            <person name="Sato H."/>
            <person name="Tonouchi N."/>
        </authorList>
    </citation>
    <scope>NUCLEOTIDE SEQUENCE</scope>
    <source>
        <strain evidence="8">NBRC 111898</strain>
    </source>
</reference>
<comment type="caution">
    <text evidence="8">The sequence shown here is derived from an EMBL/GenBank/DDBJ whole genome shotgun (WGS) entry which is preliminary data.</text>
</comment>
<evidence type="ECO:0000259" key="7">
    <source>
        <dbReference type="PROSITE" id="PS52004"/>
    </source>
</evidence>
<dbReference type="PANTHER" id="PTHR43775:SF51">
    <property type="entry name" value="INACTIVE PHENOLPHTHIOCEROL SYNTHESIS POLYKETIDE SYNTHASE TYPE I PKS1-RELATED"/>
    <property type="match status" value="1"/>
</dbReference>
<keyword evidence="2" id="KW-0596">Phosphopantetheine</keyword>
<dbReference type="InterPro" id="IPR032821">
    <property type="entry name" value="PKS_assoc"/>
</dbReference>
<dbReference type="InterPro" id="IPR016035">
    <property type="entry name" value="Acyl_Trfase/lysoPLipase"/>
</dbReference>
<evidence type="ECO:0000256" key="5">
    <source>
        <dbReference type="ARBA" id="ARBA00023315"/>
    </source>
</evidence>
<dbReference type="InterPro" id="IPR016036">
    <property type="entry name" value="Malonyl_transacylase_ACP-bd"/>
</dbReference>
<dbReference type="PROSITE" id="PS50075">
    <property type="entry name" value="CARRIER"/>
    <property type="match status" value="1"/>
</dbReference>
<keyword evidence="4" id="KW-0808">Transferase</keyword>
<evidence type="ECO:0008006" key="10">
    <source>
        <dbReference type="Google" id="ProtNLM"/>
    </source>
</evidence>
<keyword evidence="5" id="KW-0012">Acyltransferase</keyword>
<dbReference type="SUPFAM" id="SSF55048">
    <property type="entry name" value="Probable ACP-binding domain of malonyl-CoA ACP transacylase"/>
    <property type="match status" value="1"/>
</dbReference>
<dbReference type="Gene3D" id="3.40.47.10">
    <property type="match status" value="1"/>
</dbReference>
<dbReference type="Pfam" id="PF00698">
    <property type="entry name" value="Acyl_transf_1"/>
    <property type="match status" value="1"/>
</dbReference>
<dbReference type="AlphaFoldDB" id="A0A9W6SE12"/>
<dbReference type="GO" id="GO:0004312">
    <property type="term" value="F:fatty acid synthase activity"/>
    <property type="evidence" value="ECO:0007669"/>
    <property type="project" value="TreeGrafter"/>
</dbReference>
<evidence type="ECO:0000256" key="3">
    <source>
        <dbReference type="ARBA" id="ARBA00022553"/>
    </source>
</evidence>
<protein>
    <recommendedName>
        <fullName evidence="10">Acyl transferase domain-containing protein</fullName>
    </recommendedName>
</protein>
<gene>
    <name evidence="8" type="ORF">Afil01_03120</name>
</gene>
<dbReference type="Gene3D" id="3.40.366.10">
    <property type="entry name" value="Malonyl-Coenzyme A Acyl Carrier Protein, domain 2"/>
    <property type="match status" value="1"/>
</dbReference>
<dbReference type="InterPro" id="IPR018201">
    <property type="entry name" value="Ketoacyl_synth_AS"/>
</dbReference>
<dbReference type="Proteomes" id="UP001165079">
    <property type="component" value="Unassembled WGS sequence"/>
</dbReference>
<dbReference type="InterPro" id="IPR050091">
    <property type="entry name" value="PKS_NRPS_Biosynth_Enz"/>
</dbReference>
<dbReference type="SUPFAM" id="SSF53901">
    <property type="entry name" value="Thiolase-like"/>
    <property type="match status" value="1"/>
</dbReference>
<keyword evidence="3" id="KW-0597">Phosphoprotein</keyword>
<dbReference type="RefSeq" id="WP_285660742.1">
    <property type="nucleotide sequence ID" value="NZ_BSTX01000001.1"/>
</dbReference>
<dbReference type="PROSITE" id="PS00012">
    <property type="entry name" value="PHOSPHOPANTETHEINE"/>
    <property type="match status" value="1"/>
</dbReference>
<dbReference type="InterPro" id="IPR014031">
    <property type="entry name" value="Ketoacyl_synth_C"/>
</dbReference>
<comment type="cofactor">
    <cofactor evidence="1">
        <name>pantetheine 4'-phosphate</name>
        <dbReference type="ChEBI" id="CHEBI:47942"/>
    </cofactor>
</comment>
<dbReference type="Gene3D" id="3.30.70.3290">
    <property type="match status" value="1"/>
</dbReference>
<dbReference type="Pfam" id="PF00109">
    <property type="entry name" value="ketoacyl-synt"/>
    <property type="match status" value="1"/>
</dbReference>
<dbReference type="PANTHER" id="PTHR43775">
    <property type="entry name" value="FATTY ACID SYNTHASE"/>
    <property type="match status" value="1"/>
</dbReference>
<dbReference type="Pfam" id="PF00550">
    <property type="entry name" value="PP-binding"/>
    <property type="match status" value="1"/>
</dbReference>
<feature type="domain" description="Ketosynthase family 3 (KS3)" evidence="7">
    <location>
        <begin position="3"/>
        <end position="407"/>
    </location>
</feature>
<organism evidence="8 9">
    <name type="scientific">Actinorhabdospora filicis</name>
    <dbReference type="NCBI Taxonomy" id="1785913"/>
    <lineage>
        <taxon>Bacteria</taxon>
        <taxon>Bacillati</taxon>
        <taxon>Actinomycetota</taxon>
        <taxon>Actinomycetes</taxon>
        <taxon>Micromonosporales</taxon>
        <taxon>Micromonosporaceae</taxon>
        <taxon>Actinorhabdospora</taxon>
    </lineage>
</organism>
<dbReference type="InterPro" id="IPR009081">
    <property type="entry name" value="PP-bd_ACP"/>
</dbReference>
<evidence type="ECO:0000256" key="4">
    <source>
        <dbReference type="ARBA" id="ARBA00022679"/>
    </source>
</evidence>
<dbReference type="GO" id="GO:0031177">
    <property type="term" value="F:phosphopantetheine binding"/>
    <property type="evidence" value="ECO:0007669"/>
    <property type="project" value="InterPro"/>
</dbReference>
<dbReference type="InterPro" id="IPR029058">
    <property type="entry name" value="AB_hydrolase_fold"/>
</dbReference>
<accession>A0A9W6SE12</accession>
<dbReference type="Pfam" id="PF02801">
    <property type="entry name" value="Ketoacyl-synt_C"/>
    <property type="match status" value="1"/>
</dbReference>
<dbReference type="InterPro" id="IPR014043">
    <property type="entry name" value="Acyl_transferase_dom"/>
</dbReference>
<dbReference type="CDD" id="cd00833">
    <property type="entry name" value="PKS"/>
    <property type="match status" value="1"/>
</dbReference>
<dbReference type="InterPro" id="IPR006162">
    <property type="entry name" value="Ppantetheine_attach_site"/>
</dbReference>
<keyword evidence="9" id="KW-1185">Reference proteome</keyword>
<sequence>MSEDHLAVIGMAGRFPGAGDLGRFWDNLTGGIESITEFPSTRDHVSACGVLDGADLFDAGFFGHSPREALILDPQQRVFLECAWHALEDAGYDPAAHPGPIGVYGGSSPSSYPERLRAAAERLDLDDWTIRLATGPDFLTTRVAYRLGLTGPAVTVQTACSTSLVAVHTAAQALLAGECDMALAGGVSAHVPVRPGVYTEGGVLSPTGHCRAFSAAADGTVGGDGVGVVVLKRLDDALADGDDVRAVILATVVNNDGDDKIGYTAPGVAGQARAIRAAHRVAGIDPGSIGYVEAHGTGTRLGDPIEIAALTGAFGPGEETLIGSVKTNIGHTDAAAGVAGLIKTVLALRHATIPASLHATPASAVIDFGRFRAAAETTPWPARPGPRRAAVNSLGIGGTNAHVVLEQAPPREATADDGSPRLLTVSARSAGALATAAADLAAHLETHRPPLSDASWTSRAGRRAFTHRAFAVASGPGGAARELRAAVPVTAAEGATTALLFPGQGGQHPGMGRELYETRPVFREALDEVAELARPHLGLDLREVLYGDGGERLSAIAVGQPAVFAVEYALTRLWARWGVTPAAVAGHSLGAYAAAHAAGVMSLPDAVWLVAERGALLQSLPAGAMLAVPLSEDEVLRRLPGELDLAAVNAAHQCAVSGPAEAVESFAAELAAGGVDARRLRIAAAGHSRLVEPIVDDYAKRLSEVELRDPRVPWVSDLTGHWVRPGEATRPQYWTDHMRRPVRFRDAARTLAASAHGAFAEAGPGRTLASLAARELPGRTVVASLPHPAEDVSSVTAMLTAAGTLWAAGASVDRSRVDAPARRVPLPGYPFERGRYLVTATETVIEDAAATATGEDYQAPATPTEERVAGAFARLLGVERVGRDDGFFALGGDSLLATRLIRWAREELGAALTVPQVFRAPTPRALAAHLSPKEQ</sequence>
<proteinExistence type="predicted"/>
<dbReference type="SMART" id="SM00827">
    <property type="entry name" value="PKS_AT"/>
    <property type="match status" value="1"/>
</dbReference>
<dbReference type="InterPro" id="IPR014030">
    <property type="entry name" value="Ketoacyl_synth_N"/>
</dbReference>
<name>A0A9W6SE12_9ACTN</name>
<dbReference type="FunFam" id="1.10.1200.10:FF:000016">
    <property type="entry name" value="Non-ribosomal peptide synthase"/>
    <property type="match status" value="1"/>
</dbReference>
<dbReference type="GO" id="GO:0004315">
    <property type="term" value="F:3-oxoacyl-[acyl-carrier-protein] synthase activity"/>
    <property type="evidence" value="ECO:0007669"/>
    <property type="project" value="InterPro"/>
</dbReference>
<evidence type="ECO:0000313" key="8">
    <source>
        <dbReference type="EMBL" id="GLZ75505.1"/>
    </source>
</evidence>
<dbReference type="SMART" id="SM00823">
    <property type="entry name" value="PKS_PP"/>
    <property type="match status" value="1"/>
</dbReference>
<dbReference type="InterPro" id="IPR020806">
    <property type="entry name" value="PKS_PP-bd"/>
</dbReference>
<dbReference type="SUPFAM" id="SSF47336">
    <property type="entry name" value="ACP-like"/>
    <property type="match status" value="1"/>
</dbReference>
<dbReference type="Gene3D" id="3.40.50.1820">
    <property type="entry name" value="alpha/beta hydrolase"/>
    <property type="match status" value="1"/>
</dbReference>
<evidence type="ECO:0000256" key="1">
    <source>
        <dbReference type="ARBA" id="ARBA00001957"/>
    </source>
</evidence>
<dbReference type="PROSITE" id="PS52004">
    <property type="entry name" value="KS3_2"/>
    <property type="match status" value="1"/>
</dbReference>
<dbReference type="InterPro" id="IPR036736">
    <property type="entry name" value="ACP-like_sf"/>
</dbReference>
<dbReference type="InterPro" id="IPR001227">
    <property type="entry name" value="Ac_transferase_dom_sf"/>
</dbReference>
<evidence type="ECO:0000313" key="9">
    <source>
        <dbReference type="Proteomes" id="UP001165079"/>
    </source>
</evidence>
<dbReference type="GO" id="GO:0006633">
    <property type="term" value="P:fatty acid biosynthetic process"/>
    <property type="evidence" value="ECO:0007669"/>
    <property type="project" value="InterPro"/>
</dbReference>
<dbReference type="InterPro" id="IPR020841">
    <property type="entry name" value="PKS_Beta-ketoAc_synthase_dom"/>
</dbReference>
<evidence type="ECO:0000256" key="2">
    <source>
        <dbReference type="ARBA" id="ARBA00022450"/>
    </source>
</evidence>
<evidence type="ECO:0000259" key="6">
    <source>
        <dbReference type="PROSITE" id="PS50075"/>
    </source>
</evidence>
<dbReference type="SMART" id="SM00825">
    <property type="entry name" value="PKS_KS"/>
    <property type="match status" value="1"/>
</dbReference>
<dbReference type="Pfam" id="PF16197">
    <property type="entry name" value="KAsynt_C_assoc"/>
    <property type="match status" value="1"/>
</dbReference>
<feature type="domain" description="Carrier" evidence="6">
    <location>
        <begin position="859"/>
        <end position="934"/>
    </location>
</feature>
<dbReference type="PROSITE" id="PS00606">
    <property type="entry name" value="KS3_1"/>
    <property type="match status" value="1"/>
</dbReference>
<dbReference type="EMBL" id="BSTX01000001">
    <property type="protein sequence ID" value="GLZ75505.1"/>
    <property type="molecule type" value="Genomic_DNA"/>
</dbReference>
<dbReference type="GO" id="GO:0044550">
    <property type="term" value="P:secondary metabolite biosynthetic process"/>
    <property type="evidence" value="ECO:0007669"/>
    <property type="project" value="UniProtKB-ARBA"/>
</dbReference>
<dbReference type="InterPro" id="IPR016039">
    <property type="entry name" value="Thiolase-like"/>
</dbReference>